<dbReference type="Pfam" id="PF23455">
    <property type="entry name" value="DUF7129"/>
    <property type="match status" value="1"/>
</dbReference>
<reference evidence="2 3" key="1">
    <citation type="journal article" date="2019" name="Int. J. Syst. Evol. Microbiol.">
        <title>The Global Catalogue of Microorganisms (GCM) 10K type strain sequencing project: providing services to taxonomists for standard genome sequencing and annotation.</title>
        <authorList>
            <consortium name="The Broad Institute Genomics Platform"/>
            <consortium name="The Broad Institute Genome Sequencing Center for Infectious Disease"/>
            <person name="Wu L."/>
            <person name="Ma J."/>
        </authorList>
    </citation>
    <scope>NUCLEOTIDE SEQUENCE [LARGE SCALE GENOMIC DNA]</scope>
    <source>
        <strain evidence="2 3">GX26</strain>
    </source>
</reference>
<dbReference type="AlphaFoldDB" id="A0ABD5VH38"/>
<accession>A0ABD5VH38</accession>
<protein>
    <submittedName>
        <fullName evidence="2">Rubrerythrin-like domain-containing protein</fullName>
    </submittedName>
</protein>
<feature type="domain" description="DUF7129" evidence="1">
    <location>
        <begin position="5"/>
        <end position="38"/>
    </location>
</feature>
<organism evidence="2 3">
    <name type="scientific">Halorubellus litoreus</name>
    <dbReference type="NCBI Taxonomy" id="755308"/>
    <lineage>
        <taxon>Archaea</taxon>
        <taxon>Methanobacteriati</taxon>
        <taxon>Methanobacteriota</taxon>
        <taxon>Stenosarchaea group</taxon>
        <taxon>Halobacteria</taxon>
        <taxon>Halobacteriales</taxon>
        <taxon>Halorubellaceae</taxon>
        <taxon>Halorubellus</taxon>
    </lineage>
</organism>
<evidence type="ECO:0000313" key="3">
    <source>
        <dbReference type="Proteomes" id="UP001596395"/>
    </source>
</evidence>
<evidence type="ECO:0000259" key="1">
    <source>
        <dbReference type="Pfam" id="PF23455"/>
    </source>
</evidence>
<sequence>MTQVMSRYECTACGRQTPHVERTCSKCGGDMENAALPR</sequence>
<dbReference type="NCBIfam" id="NF033497">
    <property type="entry name" value="rubre_like_arch"/>
    <property type="match status" value="1"/>
</dbReference>
<name>A0ABD5VH38_9EURY</name>
<gene>
    <name evidence="2" type="ORF">ACFQGB_09145</name>
</gene>
<evidence type="ECO:0000313" key="2">
    <source>
        <dbReference type="EMBL" id="MFC6953028.1"/>
    </source>
</evidence>
<dbReference type="EMBL" id="JBHSXN010000002">
    <property type="protein sequence ID" value="MFC6953028.1"/>
    <property type="molecule type" value="Genomic_DNA"/>
</dbReference>
<comment type="caution">
    <text evidence="2">The sequence shown here is derived from an EMBL/GenBank/DDBJ whole genome shotgun (WGS) entry which is preliminary data.</text>
</comment>
<proteinExistence type="predicted"/>
<dbReference type="Proteomes" id="UP001596395">
    <property type="component" value="Unassembled WGS sequence"/>
</dbReference>
<dbReference type="InterPro" id="IPR055553">
    <property type="entry name" value="DUF7129"/>
</dbReference>
<dbReference type="RefSeq" id="WP_336350006.1">
    <property type="nucleotide sequence ID" value="NZ_JAZAQL010000002.1"/>
</dbReference>
<keyword evidence="3" id="KW-1185">Reference proteome</keyword>